<name>A0A124GP16_PICGL</name>
<reference evidence="2" key="1">
    <citation type="journal article" date="2015" name="Genome Biol. Evol.">
        <title>Organellar Genomes of White Spruce (Picea glauca): Assembly and Annotation.</title>
        <authorList>
            <person name="Jackman S.D."/>
            <person name="Warren R.L."/>
            <person name="Gibb E.A."/>
            <person name="Vandervalk B.P."/>
            <person name="Mohamadi H."/>
            <person name="Chu J."/>
            <person name="Raymond A."/>
            <person name="Pleasance S."/>
            <person name="Coope R."/>
            <person name="Wildung M.R."/>
            <person name="Ritland C.E."/>
            <person name="Bousquet J."/>
            <person name="Jones S.J."/>
            <person name="Bohlmann J."/>
            <person name="Birol I."/>
        </authorList>
    </citation>
    <scope>NUCLEOTIDE SEQUENCE [LARGE SCALE GENOMIC DNA]</scope>
    <source>
        <tissue evidence="2">Flushing bud</tissue>
    </source>
</reference>
<accession>A0A124GP16</accession>
<keyword evidence="1" id="KW-0472">Membrane</keyword>
<keyword evidence="1" id="KW-0812">Transmembrane</keyword>
<dbReference type="EMBL" id="LKAM01000001">
    <property type="protein sequence ID" value="KUM50553.1"/>
    <property type="molecule type" value="Genomic_DNA"/>
</dbReference>
<proteinExistence type="predicted"/>
<protein>
    <submittedName>
        <fullName evidence="2">Uncharacterized protein</fullName>
    </submittedName>
</protein>
<evidence type="ECO:0000256" key="1">
    <source>
        <dbReference type="SAM" id="Phobius"/>
    </source>
</evidence>
<keyword evidence="2" id="KW-0496">Mitochondrion</keyword>
<dbReference type="AlphaFoldDB" id="A0A124GP16"/>
<comment type="caution">
    <text evidence="2">The sequence shown here is derived from an EMBL/GenBank/DDBJ whole genome shotgun (WGS) entry which is preliminary data.</text>
</comment>
<sequence length="84" mass="9963">MEIFSVAFLSPSYASFPPLVPTLSYSFAFFYVRKHYMGELHRLCTKLNQSHKSYRTLQRYSPSRDIRPARRMYGYAQQMRSSPL</sequence>
<gene>
    <name evidence="2" type="ORF">ABT39_MTgene397</name>
</gene>
<keyword evidence="1" id="KW-1133">Transmembrane helix</keyword>
<geneLocation type="mitochondrion" evidence="2"/>
<organism evidence="2">
    <name type="scientific">Picea glauca</name>
    <name type="common">White spruce</name>
    <name type="synonym">Pinus glauca</name>
    <dbReference type="NCBI Taxonomy" id="3330"/>
    <lineage>
        <taxon>Eukaryota</taxon>
        <taxon>Viridiplantae</taxon>
        <taxon>Streptophyta</taxon>
        <taxon>Embryophyta</taxon>
        <taxon>Tracheophyta</taxon>
        <taxon>Spermatophyta</taxon>
        <taxon>Pinopsida</taxon>
        <taxon>Pinidae</taxon>
        <taxon>Conifers I</taxon>
        <taxon>Pinales</taxon>
        <taxon>Pinaceae</taxon>
        <taxon>Picea</taxon>
    </lineage>
</organism>
<feature type="transmembrane region" description="Helical" evidence="1">
    <location>
        <begin position="12"/>
        <end position="32"/>
    </location>
</feature>
<evidence type="ECO:0000313" key="2">
    <source>
        <dbReference type="EMBL" id="KUM50553.1"/>
    </source>
</evidence>